<reference evidence="1 2" key="1">
    <citation type="journal article" date="2020" name="Nat. Commun.">
        <title>Genome of Tripterygium wilfordii and identification of cytochrome P450 involved in triptolide biosynthesis.</title>
        <authorList>
            <person name="Tu L."/>
            <person name="Su P."/>
            <person name="Zhang Z."/>
            <person name="Gao L."/>
            <person name="Wang J."/>
            <person name="Hu T."/>
            <person name="Zhou J."/>
            <person name="Zhang Y."/>
            <person name="Zhao Y."/>
            <person name="Liu Y."/>
            <person name="Song Y."/>
            <person name="Tong Y."/>
            <person name="Lu Y."/>
            <person name="Yang J."/>
            <person name="Xu C."/>
            <person name="Jia M."/>
            <person name="Peters R.J."/>
            <person name="Huang L."/>
            <person name="Gao W."/>
        </authorList>
    </citation>
    <scope>NUCLEOTIDE SEQUENCE [LARGE SCALE GENOMIC DNA]</scope>
    <source>
        <strain evidence="2">cv. XIE 37</strain>
        <tissue evidence="1">Leaf</tissue>
    </source>
</reference>
<accession>A0A7J7DI72</accession>
<organism evidence="1 2">
    <name type="scientific">Tripterygium wilfordii</name>
    <name type="common">Thunder God vine</name>
    <dbReference type="NCBI Taxonomy" id="458696"/>
    <lineage>
        <taxon>Eukaryota</taxon>
        <taxon>Viridiplantae</taxon>
        <taxon>Streptophyta</taxon>
        <taxon>Embryophyta</taxon>
        <taxon>Tracheophyta</taxon>
        <taxon>Spermatophyta</taxon>
        <taxon>Magnoliopsida</taxon>
        <taxon>eudicotyledons</taxon>
        <taxon>Gunneridae</taxon>
        <taxon>Pentapetalae</taxon>
        <taxon>rosids</taxon>
        <taxon>fabids</taxon>
        <taxon>Celastrales</taxon>
        <taxon>Celastraceae</taxon>
        <taxon>Tripterygium</taxon>
    </lineage>
</organism>
<comment type="caution">
    <text evidence="1">The sequence shown here is derived from an EMBL/GenBank/DDBJ whole genome shotgun (WGS) entry which is preliminary data.</text>
</comment>
<dbReference type="FunCoup" id="A0A7J7DI72">
    <property type="interactions" value="58"/>
</dbReference>
<protein>
    <submittedName>
        <fullName evidence="1">Uncharacterized protein</fullName>
    </submittedName>
</protein>
<evidence type="ECO:0000313" key="2">
    <source>
        <dbReference type="Proteomes" id="UP000593562"/>
    </source>
</evidence>
<dbReference type="InterPro" id="IPR022251">
    <property type="entry name" value="DUF3774_wound-induced"/>
</dbReference>
<sequence>MSHLNRVCVAAAVAVLQGRKDQGHKWKSGLNSFRLSKRRFFSGGDKPDFRPLYGAIGLDLTGIMEIRDGYERQGQTEESLQRVMYLNCWGQS</sequence>
<dbReference type="EMBL" id="JAAARO010000006">
    <property type="protein sequence ID" value="KAF5746003.1"/>
    <property type="molecule type" value="Genomic_DNA"/>
</dbReference>
<dbReference type="Proteomes" id="UP000593562">
    <property type="component" value="Unassembled WGS sequence"/>
</dbReference>
<keyword evidence="2" id="KW-1185">Reference proteome</keyword>
<dbReference type="OrthoDB" id="1923904at2759"/>
<dbReference type="AlphaFoldDB" id="A0A7J7DI72"/>
<proteinExistence type="predicted"/>
<dbReference type="InParanoid" id="A0A7J7DI72"/>
<evidence type="ECO:0000313" key="1">
    <source>
        <dbReference type="EMBL" id="KAF5746003.1"/>
    </source>
</evidence>
<dbReference type="Pfam" id="PF12609">
    <property type="entry name" value="DUF3774"/>
    <property type="match status" value="1"/>
</dbReference>
<name>A0A7J7DI72_TRIWF</name>
<gene>
    <name evidence="1" type="ORF">HS088_TW06G00168</name>
</gene>